<gene>
    <name evidence="5" type="ORF">B0T16DRAFT_456944</name>
</gene>
<dbReference type="Proteomes" id="UP001174936">
    <property type="component" value="Unassembled WGS sequence"/>
</dbReference>
<keyword evidence="3" id="KW-0560">Oxidoreductase</keyword>
<evidence type="ECO:0000256" key="3">
    <source>
        <dbReference type="ARBA" id="ARBA00023002"/>
    </source>
</evidence>
<dbReference type="Gene3D" id="3.40.50.720">
    <property type="entry name" value="NAD(P)-binding Rossmann-like Domain"/>
    <property type="match status" value="1"/>
</dbReference>
<evidence type="ECO:0000256" key="1">
    <source>
        <dbReference type="ARBA" id="ARBA00006484"/>
    </source>
</evidence>
<dbReference type="PANTHER" id="PTHR24322">
    <property type="entry name" value="PKSB"/>
    <property type="match status" value="1"/>
</dbReference>
<protein>
    <submittedName>
        <fullName evidence="5">Uncharacterized protein</fullName>
    </submittedName>
</protein>
<evidence type="ECO:0000256" key="2">
    <source>
        <dbReference type="ARBA" id="ARBA00022857"/>
    </source>
</evidence>
<sequence>MASMREGFNVDIVARVIRKTALNEHLTLPVAAAATFLSCDASGRYLAKIADLVSRFGLNSSFVSEAVTRRAGRIALGLGTVGFLISFNNWLNKWTSNNWTPTKRGEWDWTREIVVVTGGSSGVGASVVQKLLTRNPSTTIVIVDFAPLSWTPPAGSKVHYYQADLSNSDVVRDVCAKIKSEVGHPTVLVNNAGIARGFTVMEGSYADVELTIKTNLLAPFLLVKEFLPDMVEHNHGHIVSVCSMSSVVAPPALVDYSATKNGILSLHEGLQVELLHRHKAPKVRLTNGIFNFIKTPLFKGSTGLPNFTAPLLHVETVSESIVESLYSGYGGTIILPGIMRYISMLRGGPEWMLRLLRNTSNYPIDFRGRQRITETGGLAPNSS</sequence>
<keyword evidence="6" id="KW-1185">Reference proteome</keyword>
<reference evidence="5" key="1">
    <citation type="submission" date="2023-06" db="EMBL/GenBank/DDBJ databases">
        <title>Genome-scale phylogeny and comparative genomics of the fungal order Sordariales.</title>
        <authorList>
            <consortium name="Lawrence Berkeley National Laboratory"/>
            <person name="Hensen N."/>
            <person name="Bonometti L."/>
            <person name="Westerberg I."/>
            <person name="Brannstrom I.O."/>
            <person name="Guillou S."/>
            <person name="Cros-Aarteil S."/>
            <person name="Calhoun S."/>
            <person name="Haridas S."/>
            <person name="Kuo A."/>
            <person name="Mondo S."/>
            <person name="Pangilinan J."/>
            <person name="Riley R."/>
            <person name="Labutti K."/>
            <person name="Andreopoulos B."/>
            <person name="Lipzen A."/>
            <person name="Chen C."/>
            <person name="Yanf M."/>
            <person name="Daum C."/>
            <person name="Ng V."/>
            <person name="Clum A."/>
            <person name="Steindorff A."/>
            <person name="Ohm R."/>
            <person name="Martin F."/>
            <person name="Silar P."/>
            <person name="Natvig D."/>
            <person name="Lalanne C."/>
            <person name="Gautier V."/>
            <person name="Ament-Velasquez S.L."/>
            <person name="Kruys A."/>
            <person name="Hutchinson M.I."/>
            <person name="Powell A.J."/>
            <person name="Barry K."/>
            <person name="Miller A.N."/>
            <person name="Grigoriev I.V."/>
            <person name="Debuchy R."/>
            <person name="Gladieux P."/>
            <person name="Thoren M.H."/>
            <person name="Johannesson H."/>
        </authorList>
    </citation>
    <scope>NUCLEOTIDE SEQUENCE</scope>
    <source>
        <strain evidence="5">SMH2532-1</strain>
    </source>
</reference>
<comment type="similarity">
    <text evidence="1 4">Belongs to the short-chain dehydrogenases/reductases (SDR) family.</text>
</comment>
<dbReference type="InterPro" id="IPR036291">
    <property type="entry name" value="NAD(P)-bd_dom_sf"/>
</dbReference>
<dbReference type="InterPro" id="IPR002347">
    <property type="entry name" value="SDR_fam"/>
</dbReference>
<comment type="caution">
    <text evidence="5">The sequence shown here is derived from an EMBL/GenBank/DDBJ whole genome shotgun (WGS) entry which is preliminary data.</text>
</comment>
<organism evidence="5 6">
    <name type="scientific">Cercophora newfieldiana</name>
    <dbReference type="NCBI Taxonomy" id="92897"/>
    <lineage>
        <taxon>Eukaryota</taxon>
        <taxon>Fungi</taxon>
        <taxon>Dikarya</taxon>
        <taxon>Ascomycota</taxon>
        <taxon>Pezizomycotina</taxon>
        <taxon>Sordariomycetes</taxon>
        <taxon>Sordariomycetidae</taxon>
        <taxon>Sordariales</taxon>
        <taxon>Lasiosphaeriaceae</taxon>
        <taxon>Cercophora</taxon>
    </lineage>
</organism>
<proteinExistence type="inferred from homology"/>
<dbReference type="GO" id="GO:0016616">
    <property type="term" value="F:oxidoreductase activity, acting on the CH-OH group of donors, NAD or NADP as acceptor"/>
    <property type="evidence" value="ECO:0007669"/>
    <property type="project" value="TreeGrafter"/>
</dbReference>
<dbReference type="PRINTS" id="PR00080">
    <property type="entry name" value="SDRFAMILY"/>
</dbReference>
<accession>A0AA40CS77</accession>
<keyword evidence="2" id="KW-0521">NADP</keyword>
<evidence type="ECO:0000313" key="6">
    <source>
        <dbReference type="Proteomes" id="UP001174936"/>
    </source>
</evidence>
<dbReference type="AlphaFoldDB" id="A0AA40CS77"/>
<dbReference type="SUPFAM" id="SSF51735">
    <property type="entry name" value="NAD(P)-binding Rossmann-fold domains"/>
    <property type="match status" value="1"/>
</dbReference>
<name>A0AA40CS77_9PEZI</name>
<dbReference type="PROSITE" id="PS00061">
    <property type="entry name" value="ADH_SHORT"/>
    <property type="match status" value="1"/>
</dbReference>
<evidence type="ECO:0000256" key="4">
    <source>
        <dbReference type="RuleBase" id="RU000363"/>
    </source>
</evidence>
<dbReference type="PRINTS" id="PR00081">
    <property type="entry name" value="GDHRDH"/>
</dbReference>
<evidence type="ECO:0000313" key="5">
    <source>
        <dbReference type="EMBL" id="KAK0649536.1"/>
    </source>
</evidence>
<dbReference type="Pfam" id="PF00106">
    <property type="entry name" value="adh_short"/>
    <property type="match status" value="1"/>
</dbReference>
<dbReference type="PANTHER" id="PTHR24322:SF736">
    <property type="entry name" value="RETINOL DEHYDROGENASE 10"/>
    <property type="match status" value="1"/>
</dbReference>
<dbReference type="EMBL" id="JAULSV010000003">
    <property type="protein sequence ID" value="KAK0649536.1"/>
    <property type="molecule type" value="Genomic_DNA"/>
</dbReference>
<dbReference type="InterPro" id="IPR020904">
    <property type="entry name" value="Sc_DH/Rdtase_CS"/>
</dbReference>